<dbReference type="EMBL" id="KZ824548">
    <property type="protein sequence ID" value="RAK89226.1"/>
    <property type="molecule type" value="Genomic_DNA"/>
</dbReference>
<sequence length="578" mass="65157">MHTIPITVSLYAFLATTFLFSCSAYVAQAPLSDDKCTETTVAILGGGMAGIAAAQALSNASIDDFIILEYRHTLGGRVWHTDFGKDKQGKPYVIELGANWLQGLGSEAIENPVWALAKKYNLKNTYSNYSSIRTYNETGYTDYRFLLDDYAQAYHIAARNAGRILTQNLQDQTARTGLALAGWRPRKNDMAAQAVEWWSWDWEDAHTPETSSLVFGIAGENLTFNQFGKANHLVLDPRGYSTIIENEALTFLANPSDSRLRLDTRVTRIEYSPRGVTIHTKDNKNSNTCIRAAYAICTFSLGVLQNKAVTFDPPLPSWKQTAIEKFNMGTYTKIFMQFPETFWPTDTQFFLYASPTTRGYYPVFQSLSTENFLPDSNILFATVVDEQAYRVERQSLTQTKDQILDVLREMFPDKDIPEPTAFTYPRWTNEPWVYGSYSNWPAGTTLEMHQNLRANTERLWFAGEATSAPYFGFLHGAWYEGREAGDNVAALLQGRCAEDVTRTAGTSSTNGEEEEEVCGERVFYEQLNGTTPLDAYSRLNGWPAPNYLQIHINWPAGPMVSLCGVTCVQLWYHPDYVK</sequence>
<evidence type="ECO:0000313" key="1">
    <source>
        <dbReference type="EMBL" id="RAK89226.1"/>
    </source>
</evidence>
<proteinExistence type="predicted"/>
<organism evidence="1 2">
    <name type="scientific">Aspergillus costaricaensis CBS 115574</name>
    <dbReference type="NCBI Taxonomy" id="1448317"/>
    <lineage>
        <taxon>Eukaryota</taxon>
        <taxon>Fungi</taxon>
        <taxon>Dikarya</taxon>
        <taxon>Ascomycota</taxon>
        <taxon>Pezizomycotina</taxon>
        <taxon>Eurotiomycetes</taxon>
        <taxon>Eurotiomycetidae</taxon>
        <taxon>Eurotiales</taxon>
        <taxon>Aspergillaceae</taxon>
        <taxon>Aspergillus</taxon>
        <taxon>Aspergillus subgen. Circumdati</taxon>
    </lineage>
</organism>
<keyword evidence="2" id="KW-1185">Reference proteome</keyword>
<reference evidence="1" key="1">
    <citation type="submission" date="2018-02" db="EMBL/GenBank/DDBJ databases">
        <title>The genomes of Aspergillus section Nigri reveals drivers in fungal speciation.</title>
        <authorList>
            <consortium name="DOE Joint Genome Institute"/>
            <person name="Vesth T.C."/>
            <person name="Nybo J."/>
            <person name="Theobald S."/>
            <person name="Brandl J."/>
            <person name="Frisvad J.C."/>
            <person name="Nielsen K.F."/>
            <person name="Lyhne E.K."/>
            <person name="Kogle M.E."/>
            <person name="Kuo A."/>
            <person name="Riley R."/>
            <person name="Clum A."/>
            <person name="Nolan M."/>
            <person name="Lipzen A."/>
            <person name="Salamov A."/>
            <person name="Henrissat B."/>
            <person name="Wiebenga A."/>
            <person name="De vries R.P."/>
            <person name="Grigoriev I.V."/>
            <person name="Mortensen U.H."/>
            <person name="Andersen M.R."/>
            <person name="Baker S.E."/>
        </authorList>
    </citation>
    <scope>NUCLEOTIDE SEQUENCE</scope>
    <source>
        <strain evidence="1">CBS 115574</strain>
    </source>
</reference>
<gene>
    <name evidence="1" type="ORF">BO79DRAFT_245136</name>
</gene>
<protein>
    <submittedName>
        <fullName evidence="1">Flavin-containing polyamine oxidase</fullName>
    </submittedName>
</protein>
<evidence type="ECO:0000313" key="2">
    <source>
        <dbReference type="Proteomes" id="UP000249748"/>
    </source>
</evidence>
<accession>A0ACD1IFT0</accession>
<dbReference type="Proteomes" id="UP000249748">
    <property type="component" value="Unassembled WGS sequence"/>
</dbReference>
<name>A0ACD1IFT0_9EURO</name>